<dbReference type="GO" id="GO:0005856">
    <property type="term" value="C:cytoskeleton"/>
    <property type="evidence" value="ECO:0007669"/>
    <property type="project" value="UniProtKB-SubCell"/>
</dbReference>
<dbReference type="PRINTS" id="PR01640">
    <property type="entry name" value="PROFILINPLNT"/>
</dbReference>
<dbReference type="Pfam" id="PF00235">
    <property type="entry name" value="Profilin"/>
    <property type="match status" value="1"/>
</dbReference>
<comment type="function">
    <text evidence="6">Binds to actin and affects the structure of the cytoskeleton. At high concentrations, profilin prevents the polymerization of actin, whereas it enhances it at low concentrations.</text>
</comment>
<evidence type="ECO:0000256" key="7">
    <source>
        <dbReference type="RuleBase" id="RU003909"/>
    </source>
</evidence>
<protein>
    <recommendedName>
        <fullName evidence="7">Profilin</fullName>
    </recommendedName>
</protein>
<comment type="caution">
    <text evidence="8">The sequence shown here is derived from an EMBL/GenBank/DDBJ whole genome shotgun (WGS) entry which is preliminary data.</text>
</comment>
<dbReference type="PROSITE" id="PS00414">
    <property type="entry name" value="PROFILIN"/>
    <property type="match status" value="1"/>
</dbReference>
<evidence type="ECO:0000256" key="5">
    <source>
        <dbReference type="ARBA" id="ARBA00023212"/>
    </source>
</evidence>
<dbReference type="SUPFAM" id="SSF55770">
    <property type="entry name" value="Profilin (actin-binding protein)"/>
    <property type="match status" value="1"/>
</dbReference>
<evidence type="ECO:0000256" key="6">
    <source>
        <dbReference type="RuleBase" id="RU003908"/>
    </source>
</evidence>
<reference evidence="8" key="1">
    <citation type="submission" date="2023-04" db="EMBL/GenBank/DDBJ databases">
        <title>Black Yeasts Isolated from many extreme environments.</title>
        <authorList>
            <person name="Coleine C."/>
            <person name="Stajich J.E."/>
            <person name="Selbmann L."/>
        </authorList>
    </citation>
    <scope>NUCLEOTIDE SEQUENCE</scope>
    <source>
        <strain evidence="8">CCFEE 5312</strain>
    </source>
</reference>
<dbReference type="Proteomes" id="UP001271007">
    <property type="component" value="Unassembled WGS sequence"/>
</dbReference>
<keyword evidence="5 6" id="KW-0206">Cytoskeleton</keyword>
<sequence length="132" mass="14192">MSWQAYVDTSLVGTGNLDRAAIFNSEGNSNWATSTGFAVTPQEMQEVVAAYKDPGKEGVKQVQSSGLYIAGERYVVLKADDRSIYGKKGREGVVIVKTTQAILVTHYPESVVPGAAANTVEQLGDYLIKVGY</sequence>
<dbReference type="InterPro" id="IPR048278">
    <property type="entry name" value="PFN"/>
</dbReference>
<dbReference type="PRINTS" id="PR00392">
    <property type="entry name" value="PROFILIN"/>
</dbReference>
<dbReference type="GO" id="GO:1903475">
    <property type="term" value="P:mitotic actomyosin contractile ring assembly"/>
    <property type="evidence" value="ECO:0007669"/>
    <property type="project" value="UniProtKB-ARBA"/>
</dbReference>
<dbReference type="InterPro" id="IPR005455">
    <property type="entry name" value="PFN_euk"/>
</dbReference>
<organism evidence="8 9">
    <name type="scientific">Extremus antarcticus</name>
    <dbReference type="NCBI Taxonomy" id="702011"/>
    <lineage>
        <taxon>Eukaryota</taxon>
        <taxon>Fungi</taxon>
        <taxon>Dikarya</taxon>
        <taxon>Ascomycota</taxon>
        <taxon>Pezizomycotina</taxon>
        <taxon>Dothideomycetes</taxon>
        <taxon>Dothideomycetidae</taxon>
        <taxon>Mycosphaerellales</taxon>
        <taxon>Extremaceae</taxon>
        <taxon>Extremus</taxon>
    </lineage>
</organism>
<dbReference type="SMART" id="SM00392">
    <property type="entry name" value="PROF"/>
    <property type="match status" value="1"/>
</dbReference>
<keyword evidence="4 7" id="KW-0009">Actin-binding</keyword>
<comment type="subunit">
    <text evidence="6">Occurs in many kinds of cells as a complex with monomeric actin in a 1:1 ratio.</text>
</comment>
<dbReference type="InterPro" id="IPR036140">
    <property type="entry name" value="PFN_sf"/>
</dbReference>
<evidence type="ECO:0000313" key="8">
    <source>
        <dbReference type="EMBL" id="KAK3050819.1"/>
    </source>
</evidence>
<proteinExistence type="inferred from homology"/>
<name>A0AAJ0GAR0_9PEZI</name>
<evidence type="ECO:0000256" key="3">
    <source>
        <dbReference type="ARBA" id="ARBA00022490"/>
    </source>
</evidence>
<evidence type="ECO:0000256" key="4">
    <source>
        <dbReference type="ARBA" id="ARBA00023203"/>
    </source>
</evidence>
<dbReference type="PANTHER" id="PTHR11604:SF0">
    <property type="entry name" value="PROFILIN"/>
    <property type="match status" value="1"/>
</dbReference>
<dbReference type="FunFam" id="3.30.450.30:FF:000001">
    <property type="entry name" value="Profilin"/>
    <property type="match status" value="1"/>
</dbReference>
<dbReference type="GO" id="GO:0003785">
    <property type="term" value="F:actin monomer binding"/>
    <property type="evidence" value="ECO:0007669"/>
    <property type="project" value="TreeGrafter"/>
</dbReference>
<dbReference type="EMBL" id="JAWDJX010000029">
    <property type="protein sequence ID" value="KAK3050819.1"/>
    <property type="molecule type" value="Genomic_DNA"/>
</dbReference>
<keyword evidence="9" id="KW-1185">Reference proteome</keyword>
<accession>A0AAJ0GAR0</accession>
<dbReference type="CDD" id="cd00148">
    <property type="entry name" value="PROF"/>
    <property type="match status" value="1"/>
</dbReference>
<comment type="similarity">
    <text evidence="2 7">Belongs to the profilin family.</text>
</comment>
<keyword evidence="3" id="KW-0963">Cytoplasm</keyword>
<evidence type="ECO:0000313" key="9">
    <source>
        <dbReference type="Proteomes" id="UP001271007"/>
    </source>
</evidence>
<gene>
    <name evidence="8" type="primary">PFY1_1</name>
    <name evidence="8" type="ORF">LTR09_007895</name>
</gene>
<dbReference type="GO" id="GO:0005938">
    <property type="term" value="C:cell cortex"/>
    <property type="evidence" value="ECO:0007669"/>
    <property type="project" value="TreeGrafter"/>
</dbReference>
<evidence type="ECO:0000256" key="2">
    <source>
        <dbReference type="ARBA" id="ARBA00010058"/>
    </source>
</evidence>
<dbReference type="Gene3D" id="3.30.450.30">
    <property type="entry name" value="Dynein light chain 2a, cytoplasmic"/>
    <property type="match status" value="1"/>
</dbReference>
<dbReference type="InterPro" id="IPR027310">
    <property type="entry name" value="Profilin_CS"/>
</dbReference>
<evidence type="ECO:0000256" key="1">
    <source>
        <dbReference type="ARBA" id="ARBA00004245"/>
    </source>
</evidence>
<dbReference type="AlphaFoldDB" id="A0AAJ0GAR0"/>
<comment type="subcellular location">
    <subcellularLocation>
        <location evidence="1">Cytoplasm</location>
        <location evidence="1">Cytoskeleton</location>
    </subcellularLocation>
</comment>
<dbReference type="PANTHER" id="PTHR11604">
    <property type="entry name" value="PROFILIN"/>
    <property type="match status" value="1"/>
</dbReference>